<accession>A0A1V2QYW9</accession>
<dbReference type="RefSeq" id="WP_039359736.1">
    <property type="nucleotide sequence ID" value="NZ_JAXHOY010000005.1"/>
</dbReference>
<evidence type="ECO:0000256" key="2">
    <source>
        <dbReference type="ARBA" id="ARBA00022729"/>
    </source>
</evidence>
<dbReference type="NCBIfam" id="NF002967">
    <property type="entry name" value="PRK03641.1"/>
    <property type="match status" value="1"/>
</dbReference>
<evidence type="ECO:0000313" key="4">
    <source>
        <dbReference type="EMBL" id="ONK01729.1"/>
    </source>
</evidence>
<comment type="similarity">
    <text evidence="1">Belongs to the UPF0319 family.</text>
</comment>
<comment type="caution">
    <text evidence="4">The sequence shown here is derived from an EMBL/GenBank/DDBJ whole genome shotgun (WGS) entry which is preliminary data.</text>
</comment>
<dbReference type="AlphaFoldDB" id="A0A1V2QYW9"/>
<dbReference type="Proteomes" id="UP000189286">
    <property type="component" value="Unassembled WGS sequence"/>
</dbReference>
<organism evidence="4 5">
    <name type="scientific">Pectobacterium actinidiae</name>
    <dbReference type="NCBI Taxonomy" id="1507808"/>
    <lineage>
        <taxon>Bacteria</taxon>
        <taxon>Pseudomonadati</taxon>
        <taxon>Pseudomonadota</taxon>
        <taxon>Gammaproteobacteria</taxon>
        <taxon>Enterobacterales</taxon>
        <taxon>Pectobacteriaceae</taxon>
        <taxon>Pectobacterium</taxon>
    </lineage>
</organism>
<protein>
    <recommendedName>
        <fullName evidence="6">DUF2057 domain-containing protein</fullName>
    </recommendedName>
</protein>
<evidence type="ECO:0000256" key="1">
    <source>
        <dbReference type="ARBA" id="ARBA00008490"/>
    </source>
</evidence>
<feature type="chain" id="PRO_5010745045" description="DUF2057 domain-containing protein" evidence="3">
    <location>
        <begin position="22"/>
        <end position="174"/>
    </location>
</feature>
<keyword evidence="2 3" id="KW-0732">Signal</keyword>
<dbReference type="PANTHER" id="PTHR38108:SF1">
    <property type="entry name" value="UPF0319 PROTEIN YCCT"/>
    <property type="match status" value="1"/>
</dbReference>
<sequence length="174" mass="18948">MKFGFITVCLVIAGLSTSAIAATTLKLDQKINLLMVDGQRMSGSLLKGADSLELSSGQHQILFKVVETVDHQTGAPVTYFPSTFIATFNTEKMTSVSFKLPPLRTVQDRKNFTAQPEYQLLDEKNQAIPVRSDAIVIADSELLDIERKMSEYNAAAKGASVAGFATVLNESVSW</sequence>
<feature type="signal peptide" evidence="3">
    <location>
        <begin position="1"/>
        <end position="21"/>
    </location>
</feature>
<dbReference type="PANTHER" id="PTHR38108">
    <property type="entry name" value="UPF0319 PROTEIN YCCT"/>
    <property type="match status" value="1"/>
</dbReference>
<evidence type="ECO:0000313" key="5">
    <source>
        <dbReference type="Proteomes" id="UP000189286"/>
    </source>
</evidence>
<dbReference type="OrthoDB" id="6428208at2"/>
<proteinExistence type="inferred from homology"/>
<name>A0A1V2QYW9_9GAMM</name>
<evidence type="ECO:0000256" key="3">
    <source>
        <dbReference type="SAM" id="SignalP"/>
    </source>
</evidence>
<gene>
    <name evidence="4" type="ORF">BSK71_19885</name>
</gene>
<dbReference type="Pfam" id="PF09829">
    <property type="entry name" value="DUF2057"/>
    <property type="match status" value="1"/>
</dbReference>
<evidence type="ECO:0008006" key="6">
    <source>
        <dbReference type="Google" id="ProtNLM"/>
    </source>
</evidence>
<dbReference type="EMBL" id="MPUJ01000021">
    <property type="protein sequence ID" value="ONK01729.1"/>
    <property type="molecule type" value="Genomic_DNA"/>
</dbReference>
<dbReference type="InterPro" id="IPR018635">
    <property type="entry name" value="UPF0319"/>
</dbReference>
<reference evidence="5" key="1">
    <citation type="submission" date="2016-11" db="EMBL/GenBank/DDBJ databases">
        <authorList>
            <person name="Panda P."/>
            <person name="Visnovsky S."/>
            <person name="Pitman A."/>
        </authorList>
    </citation>
    <scope>NUCLEOTIDE SEQUENCE [LARGE SCALE GENOMIC DNA]</scope>
    <source>
        <strain evidence="5">ICMP 9972</strain>
    </source>
</reference>